<evidence type="ECO:0000256" key="5">
    <source>
        <dbReference type="ARBA" id="ARBA00023136"/>
    </source>
</evidence>
<comment type="subcellular location">
    <subcellularLocation>
        <location evidence="1">Membrane</location>
        <topology evidence="1">Multi-pass membrane protein</topology>
    </subcellularLocation>
</comment>
<dbReference type="AlphaFoldDB" id="A0A7J6TIE9"/>
<dbReference type="EMBL" id="JABANM010008989">
    <property type="protein sequence ID" value="KAF4741664.1"/>
    <property type="molecule type" value="Genomic_DNA"/>
</dbReference>
<keyword evidence="11" id="KW-1185">Reference proteome</keyword>
<evidence type="ECO:0000256" key="7">
    <source>
        <dbReference type="SAM" id="Phobius"/>
    </source>
</evidence>
<dbReference type="CDD" id="cd17325">
    <property type="entry name" value="MFS_MdtG_SLC18_like"/>
    <property type="match status" value="1"/>
</dbReference>
<dbReference type="PROSITE" id="PS00216">
    <property type="entry name" value="SUGAR_TRANSPORT_1"/>
    <property type="match status" value="1"/>
</dbReference>
<evidence type="ECO:0000313" key="9">
    <source>
        <dbReference type="EMBL" id="KAF4741664.1"/>
    </source>
</evidence>
<dbReference type="InterPro" id="IPR005829">
    <property type="entry name" value="Sugar_transporter_CS"/>
</dbReference>
<dbReference type="InterPro" id="IPR011701">
    <property type="entry name" value="MFS"/>
</dbReference>
<keyword evidence="5 7" id="KW-0472">Membrane</keyword>
<dbReference type="PROSITE" id="PS50850">
    <property type="entry name" value="MFS"/>
    <property type="match status" value="1"/>
</dbReference>
<dbReference type="OMA" id="LLKLCMP"/>
<evidence type="ECO:0000256" key="2">
    <source>
        <dbReference type="ARBA" id="ARBA00022448"/>
    </source>
</evidence>
<accession>A0A7J6TIE9</accession>
<feature type="transmembrane region" description="Helical" evidence="7">
    <location>
        <begin position="45"/>
        <end position="66"/>
    </location>
</feature>
<sequence>MSAPDAPHPEPTRRVAEVPSEPTSGGSLRRKPFAFFPRFDNGPRFFLDLFIVYVSVIVDFMGYTLLAPLFTTIVDELGNGGFSDDFAASWLMAMYGFGQFLSAMTMGPLSDLVGRRPVFVSAYSLTAAVYLIQGFSNSYWMFACLRLCNGLTTGTRPVAFSYLGDIAAPERMALYSTLVGVMIAIGSLMPLLGGSMGTLTWRLPVFFAAGLTFCMALLALIFLRESRKPDTAPSTDRGVAVGGGRPESSSIMRTPLFIVTLTMISVTGACVQFGNITIITTLPWLLNEVYGMALNTVGLVLGSMAIPTLITLIVIFLPLSKRLSMPILAMIGMLGHATMFILPLLDNVYGVIFLSYLLNFGNSMVYSSVPVMAKIIAPAPRRGLVNGIVLAAMLLAGAVGPLIAGVLWDVDSEHITAFAVVSGVAAVGALCMLFAWRLIPRLMMRRASSPQHDLTDKEIEDLYEELTELKGTKECRCKLAEHIKRRREIAHEEDAAVKEALRATGRLTLSELEFRGSVRREEDIWRLGRDVSAILDRNNWNRWPYYYEWVLAQIGSAFPPIREGPECDRFDDVTWVMQKHLEIVSEWEKRQLSKFNKDR</sequence>
<gene>
    <name evidence="9" type="ORF">FOZ62_014939</name>
    <name evidence="10" type="ORF">FOZ63_006668</name>
</gene>
<keyword evidence="3 7" id="KW-0812">Transmembrane</keyword>
<feature type="transmembrane region" description="Helical" evidence="7">
    <location>
        <begin position="172"/>
        <end position="193"/>
    </location>
</feature>
<reference evidence="11 12" key="1">
    <citation type="submission" date="2020-04" db="EMBL/GenBank/DDBJ databases">
        <title>Perkinsus olseni comparative genomics.</title>
        <authorList>
            <person name="Bogema D.R."/>
        </authorList>
    </citation>
    <scope>NUCLEOTIDE SEQUENCE [LARGE SCALE GENOMIC DNA]</scope>
    <source>
        <strain evidence="9">ATCC PRA-205</strain>
        <strain evidence="10 11">ATCC PRA-207</strain>
    </source>
</reference>
<dbReference type="InterPro" id="IPR001958">
    <property type="entry name" value="Tet-R_TetA/multi-R_MdtG-like"/>
</dbReference>
<feature type="region of interest" description="Disordered" evidence="6">
    <location>
        <begin position="1"/>
        <end position="26"/>
    </location>
</feature>
<dbReference type="PRINTS" id="PR01035">
    <property type="entry name" value="TCRTETA"/>
</dbReference>
<dbReference type="Proteomes" id="UP000574390">
    <property type="component" value="Unassembled WGS sequence"/>
</dbReference>
<dbReference type="Gene3D" id="1.20.1250.20">
    <property type="entry name" value="MFS general substrate transporter like domains"/>
    <property type="match status" value="1"/>
</dbReference>
<name>A0A7J6TIE9_PEROL</name>
<evidence type="ECO:0000256" key="6">
    <source>
        <dbReference type="SAM" id="MobiDB-lite"/>
    </source>
</evidence>
<dbReference type="Proteomes" id="UP000553632">
    <property type="component" value="Unassembled WGS sequence"/>
</dbReference>
<evidence type="ECO:0000313" key="11">
    <source>
        <dbReference type="Proteomes" id="UP000553632"/>
    </source>
</evidence>
<feature type="transmembrane region" description="Helical" evidence="7">
    <location>
        <begin position="326"/>
        <end position="345"/>
    </location>
</feature>
<evidence type="ECO:0000259" key="8">
    <source>
        <dbReference type="PROSITE" id="PS50850"/>
    </source>
</evidence>
<feature type="transmembrane region" description="Helical" evidence="7">
    <location>
        <begin position="256"/>
        <end position="285"/>
    </location>
</feature>
<feature type="transmembrane region" description="Helical" evidence="7">
    <location>
        <begin position="117"/>
        <end position="133"/>
    </location>
</feature>
<feature type="transmembrane region" description="Helical" evidence="7">
    <location>
        <begin position="414"/>
        <end position="436"/>
    </location>
</feature>
<comment type="caution">
    <text evidence="10">The sequence shown here is derived from an EMBL/GenBank/DDBJ whole genome shotgun (WGS) entry which is preliminary data.</text>
</comment>
<evidence type="ECO:0000313" key="10">
    <source>
        <dbReference type="EMBL" id="KAF4744885.1"/>
    </source>
</evidence>
<feature type="transmembrane region" description="Helical" evidence="7">
    <location>
        <begin position="86"/>
        <end position="105"/>
    </location>
</feature>
<dbReference type="InterPro" id="IPR020846">
    <property type="entry name" value="MFS_dom"/>
</dbReference>
<dbReference type="GO" id="GO:0022857">
    <property type="term" value="F:transmembrane transporter activity"/>
    <property type="evidence" value="ECO:0007669"/>
    <property type="project" value="InterPro"/>
</dbReference>
<feature type="domain" description="Major facilitator superfamily (MFS) profile" evidence="8">
    <location>
        <begin position="48"/>
        <end position="440"/>
    </location>
</feature>
<evidence type="ECO:0000313" key="12">
    <source>
        <dbReference type="Proteomes" id="UP000574390"/>
    </source>
</evidence>
<protein>
    <recommendedName>
        <fullName evidence="8">Major facilitator superfamily (MFS) profile domain-containing protein</fullName>
    </recommendedName>
</protein>
<feature type="compositionally biased region" description="Basic and acidic residues" evidence="6">
    <location>
        <begin position="7"/>
        <end position="16"/>
    </location>
</feature>
<feature type="transmembrane region" description="Helical" evidence="7">
    <location>
        <begin position="384"/>
        <end position="408"/>
    </location>
</feature>
<feature type="transmembrane region" description="Helical" evidence="7">
    <location>
        <begin position="351"/>
        <end position="372"/>
    </location>
</feature>
<feature type="transmembrane region" description="Helical" evidence="7">
    <location>
        <begin position="297"/>
        <end position="319"/>
    </location>
</feature>
<feature type="transmembrane region" description="Helical" evidence="7">
    <location>
        <begin position="205"/>
        <end position="223"/>
    </location>
</feature>
<evidence type="ECO:0000256" key="3">
    <source>
        <dbReference type="ARBA" id="ARBA00022692"/>
    </source>
</evidence>
<dbReference type="InterPro" id="IPR036259">
    <property type="entry name" value="MFS_trans_sf"/>
</dbReference>
<organism evidence="10 11">
    <name type="scientific">Perkinsus olseni</name>
    <name type="common">Perkinsus atlanticus</name>
    <dbReference type="NCBI Taxonomy" id="32597"/>
    <lineage>
        <taxon>Eukaryota</taxon>
        <taxon>Sar</taxon>
        <taxon>Alveolata</taxon>
        <taxon>Perkinsozoa</taxon>
        <taxon>Perkinsea</taxon>
        <taxon>Perkinsida</taxon>
        <taxon>Perkinsidae</taxon>
        <taxon>Perkinsus</taxon>
    </lineage>
</organism>
<keyword evidence="4 7" id="KW-1133">Transmembrane helix</keyword>
<dbReference type="PANTHER" id="PTHR23504">
    <property type="entry name" value="MAJOR FACILITATOR SUPERFAMILY DOMAIN-CONTAINING PROTEIN 10"/>
    <property type="match status" value="1"/>
</dbReference>
<keyword evidence="2" id="KW-0813">Transport</keyword>
<dbReference type="Pfam" id="PF07690">
    <property type="entry name" value="MFS_1"/>
    <property type="match status" value="2"/>
</dbReference>
<dbReference type="PANTHER" id="PTHR23504:SF15">
    <property type="entry name" value="MAJOR FACILITATOR SUPERFAMILY (MFS) PROFILE DOMAIN-CONTAINING PROTEIN"/>
    <property type="match status" value="1"/>
</dbReference>
<dbReference type="SUPFAM" id="SSF103473">
    <property type="entry name" value="MFS general substrate transporter"/>
    <property type="match status" value="1"/>
</dbReference>
<dbReference type="GO" id="GO:0016020">
    <property type="term" value="C:membrane"/>
    <property type="evidence" value="ECO:0007669"/>
    <property type="project" value="UniProtKB-SubCell"/>
</dbReference>
<proteinExistence type="predicted"/>
<evidence type="ECO:0000256" key="1">
    <source>
        <dbReference type="ARBA" id="ARBA00004141"/>
    </source>
</evidence>
<dbReference type="EMBL" id="JABANO010010588">
    <property type="protein sequence ID" value="KAF4744885.1"/>
    <property type="molecule type" value="Genomic_DNA"/>
</dbReference>
<evidence type="ECO:0000256" key="4">
    <source>
        <dbReference type="ARBA" id="ARBA00022989"/>
    </source>
</evidence>